<sequence length="499" mass="56686">MGLRKVLMLSPILFCHLAICIDNIGDAPIVHPISLENATAIPDLPVVGKCCAVGEVLKKNINGSSFCTAMDSSVTEHFSPFFHEFNVSGYIAKGEMQNNFAAITGNPCKYRRYMLNSSETKEDINYLLMNGSVYRPYGPKGARMLQPGIDYCKEITVEFGLQTLVCYPEERIIITADSRITIYACSLLISVPFLILTIVAYSITPKLRNVYGKTLCCYCGCLTVGCTILAIAHLGNRHLSDQACITLAYVTQLSFVACFFWLNAMCIEKWSSVSSYVKRETYQRMNEETLFCWYSVWSWSPSVILILISIIKDLGPTIAATYLMSSHGKGSCSFKTDKAAMPYFYVPSGLLLLGNAIIFVLILIKLKKYQMKLDIRRLRRNEESDRVDRRHLRCMTKDTYVCMIVSLLVTLNWLMELIAWYMNGSSRIDWSPFKLVNALQGIWIFGLFVLRRPPRDFVWQRIQEIRGVYVEPEPELGSMEMFLVTEPNGDTTFNQTIIR</sequence>
<dbReference type="RefSeq" id="XP_026675191.1">
    <property type="nucleotide sequence ID" value="XM_026819390.1"/>
</dbReference>
<dbReference type="RefSeq" id="XP_017891820.1">
    <property type="nucleotide sequence ID" value="XM_018036331.2"/>
</dbReference>
<dbReference type="AlphaFoldDB" id="A0AAJ7WG44"/>
<dbReference type="GO" id="GO:0016020">
    <property type="term" value="C:membrane"/>
    <property type="evidence" value="ECO:0007669"/>
    <property type="project" value="UniProtKB-SubCell"/>
</dbReference>
<feature type="chain" id="PRO_5044709600" evidence="8">
    <location>
        <begin position="21"/>
        <end position="499"/>
    </location>
</feature>
<feature type="transmembrane region" description="Helical" evidence="7">
    <location>
        <begin position="343"/>
        <end position="364"/>
    </location>
</feature>
<evidence type="ECO:0000313" key="9">
    <source>
        <dbReference type="Proteomes" id="UP000694925"/>
    </source>
</evidence>
<dbReference type="Gene3D" id="2.170.180.11">
    <property type="entry name" value="Methuselah ectodomain, domain 2"/>
    <property type="match status" value="1"/>
</dbReference>
<feature type="signal peptide" evidence="8">
    <location>
        <begin position="1"/>
        <end position="20"/>
    </location>
</feature>
<keyword evidence="7" id="KW-0472">Membrane</keyword>
<feature type="transmembrane region" description="Helical" evidence="7">
    <location>
        <begin position="399"/>
        <end position="421"/>
    </location>
</feature>
<comment type="subcellular location">
    <subcellularLocation>
        <location evidence="1">Membrane</location>
        <topology evidence="1">Multi-pass membrane protein</topology>
    </subcellularLocation>
</comment>
<accession>A0AAJ7WG44</accession>
<evidence type="ECO:0000256" key="6">
    <source>
        <dbReference type="ARBA" id="ARBA00023224"/>
    </source>
</evidence>
<feature type="transmembrane region" description="Helical" evidence="7">
    <location>
        <begin position="291"/>
        <end position="311"/>
    </location>
</feature>
<keyword evidence="7" id="KW-0812">Transmembrane</keyword>
<keyword evidence="4" id="KW-0297">G-protein coupled receptor</keyword>
<comment type="similarity">
    <text evidence="2">Belongs to the G-protein coupled receptor 2 family. Mth subfamily.</text>
</comment>
<dbReference type="Proteomes" id="UP000694925">
    <property type="component" value="Unplaced"/>
</dbReference>
<evidence type="ECO:0000256" key="3">
    <source>
        <dbReference type="ARBA" id="ARBA00022729"/>
    </source>
</evidence>
<name>A0AAJ7WG44_9HYME</name>
<evidence type="ECO:0000256" key="1">
    <source>
        <dbReference type="ARBA" id="ARBA00004141"/>
    </source>
</evidence>
<evidence type="ECO:0000256" key="4">
    <source>
        <dbReference type="ARBA" id="ARBA00023040"/>
    </source>
</evidence>
<proteinExistence type="inferred from homology"/>
<keyword evidence="9" id="KW-1185">Reference proteome</keyword>
<keyword evidence="7" id="KW-1133">Transmembrane helix</keyword>
<evidence type="ECO:0000313" key="10">
    <source>
        <dbReference type="RefSeq" id="XP_017891820.1"/>
    </source>
</evidence>
<dbReference type="KEGG" id="ccal:108632035"/>
<keyword evidence="5" id="KW-0675">Receptor</keyword>
<dbReference type="CDD" id="cd15039">
    <property type="entry name" value="7tmB3_Methuselah-like"/>
    <property type="match status" value="1"/>
</dbReference>
<dbReference type="PANTHER" id="PTHR46953:SF1">
    <property type="entry name" value="G-PROTEIN COUPLED RECEPTOR MTH-LIKE 1-RELATED"/>
    <property type="match status" value="1"/>
</dbReference>
<evidence type="ECO:0000256" key="2">
    <source>
        <dbReference type="ARBA" id="ARBA00008979"/>
    </source>
</evidence>
<evidence type="ECO:0000256" key="8">
    <source>
        <dbReference type="SAM" id="SignalP"/>
    </source>
</evidence>
<gene>
    <name evidence="10 11" type="primary">LOC108632035</name>
</gene>
<organism evidence="9 11">
    <name type="scientific">Ceratina calcarata</name>
    <dbReference type="NCBI Taxonomy" id="156304"/>
    <lineage>
        <taxon>Eukaryota</taxon>
        <taxon>Metazoa</taxon>
        <taxon>Ecdysozoa</taxon>
        <taxon>Arthropoda</taxon>
        <taxon>Hexapoda</taxon>
        <taxon>Insecta</taxon>
        <taxon>Pterygota</taxon>
        <taxon>Neoptera</taxon>
        <taxon>Endopterygota</taxon>
        <taxon>Hymenoptera</taxon>
        <taxon>Apocrita</taxon>
        <taxon>Aculeata</taxon>
        <taxon>Apoidea</taxon>
        <taxon>Anthophila</taxon>
        <taxon>Apidae</taxon>
        <taxon>Ceratina</taxon>
        <taxon>Zadontomerus</taxon>
    </lineage>
</organism>
<dbReference type="GeneID" id="108632035"/>
<evidence type="ECO:0000256" key="5">
    <source>
        <dbReference type="ARBA" id="ARBA00023170"/>
    </source>
</evidence>
<dbReference type="Gene3D" id="1.20.1070.10">
    <property type="entry name" value="Rhodopsin 7-helix transmembrane proteins"/>
    <property type="match status" value="1"/>
</dbReference>
<feature type="transmembrane region" description="Helical" evidence="7">
    <location>
        <begin position="433"/>
        <end position="450"/>
    </location>
</feature>
<dbReference type="InterPro" id="IPR023311">
    <property type="entry name" value="Methusela_ecto_dom_2"/>
</dbReference>
<reference evidence="10 11" key="1">
    <citation type="submission" date="2025-04" db="UniProtKB">
        <authorList>
            <consortium name="RefSeq"/>
        </authorList>
    </citation>
    <scope>IDENTIFICATION</scope>
    <source>
        <tissue evidence="10 11">Whole body</tissue>
    </source>
</reference>
<protein>
    <submittedName>
        <fullName evidence="10 11">G-protein coupled receptor Mth2-like</fullName>
    </submittedName>
</protein>
<dbReference type="PANTHER" id="PTHR46953">
    <property type="entry name" value="G-PROTEIN COUPLED RECEPTOR MTH-LIKE 1-RELATED"/>
    <property type="match status" value="1"/>
</dbReference>
<dbReference type="InterPro" id="IPR052808">
    <property type="entry name" value="GPCR_Mth-like"/>
</dbReference>
<feature type="transmembrane region" description="Helical" evidence="7">
    <location>
        <begin position="180"/>
        <end position="203"/>
    </location>
</feature>
<evidence type="ECO:0000313" key="11">
    <source>
        <dbReference type="RefSeq" id="XP_026675191.1"/>
    </source>
</evidence>
<feature type="transmembrane region" description="Helical" evidence="7">
    <location>
        <begin position="215"/>
        <end position="235"/>
    </location>
</feature>
<dbReference type="SUPFAM" id="SSF81321">
    <property type="entry name" value="Family A G protein-coupled receptor-like"/>
    <property type="match status" value="1"/>
</dbReference>
<keyword evidence="3 8" id="KW-0732">Signal</keyword>
<dbReference type="GO" id="GO:0004930">
    <property type="term" value="F:G protein-coupled receptor activity"/>
    <property type="evidence" value="ECO:0007669"/>
    <property type="project" value="UniProtKB-KW"/>
</dbReference>
<keyword evidence="6" id="KW-0807">Transducer</keyword>
<evidence type="ECO:0000256" key="7">
    <source>
        <dbReference type="SAM" id="Phobius"/>
    </source>
</evidence>
<feature type="transmembrane region" description="Helical" evidence="7">
    <location>
        <begin position="247"/>
        <end position="270"/>
    </location>
</feature>